<feature type="compositionally biased region" description="Gly residues" evidence="2">
    <location>
        <begin position="1"/>
        <end position="14"/>
    </location>
</feature>
<feature type="coiled-coil region" evidence="1">
    <location>
        <begin position="693"/>
        <end position="720"/>
    </location>
</feature>
<feature type="compositionally biased region" description="Low complexity" evidence="2">
    <location>
        <begin position="96"/>
        <end position="108"/>
    </location>
</feature>
<reference evidence="3" key="1">
    <citation type="submission" date="2020-07" db="EMBL/GenBank/DDBJ databases">
        <title>Genome sequence and genetic diversity analysis of an under-domesticated orphan crop, white fonio (Digitaria exilis).</title>
        <authorList>
            <person name="Bennetzen J.L."/>
            <person name="Chen S."/>
            <person name="Ma X."/>
            <person name="Wang X."/>
            <person name="Yssel A.E.J."/>
            <person name="Chaluvadi S.R."/>
            <person name="Johnson M."/>
            <person name="Gangashetty P."/>
            <person name="Hamidou F."/>
            <person name="Sanogo M.D."/>
            <person name="Zwaenepoel A."/>
            <person name="Wallace J."/>
            <person name="Van De Peer Y."/>
            <person name="Van Deynze A."/>
        </authorList>
    </citation>
    <scope>NUCLEOTIDE SEQUENCE</scope>
    <source>
        <tissue evidence="3">Leaves</tissue>
    </source>
</reference>
<keyword evidence="4" id="KW-1185">Reference proteome</keyword>
<dbReference type="PANTHER" id="PTHR35707">
    <property type="entry name" value="OS06G0608100 PROTEIN"/>
    <property type="match status" value="1"/>
</dbReference>
<accession>A0A835AIX6</accession>
<name>A0A835AIX6_9POAL</name>
<keyword evidence="1" id="KW-0175">Coiled coil</keyword>
<evidence type="ECO:0000313" key="4">
    <source>
        <dbReference type="Proteomes" id="UP000636709"/>
    </source>
</evidence>
<organism evidence="3 4">
    <name type="scientific">Digitaria exilis</name>
    <dbReference type="NCBI Taxonomy" id="1010633"/>
    <lineage>
        <taxon>Eukaryota</taxon>
        <taxon>Viridiplantae</taxon>
        <taxon>Streptophyta</taxon>
        <taxon>Embryophyta</taxon>
        <taxon>Tracheophyta</taxon>
        <taxon>Spermatophyta</taxon>
        <taxon>Magnoliopsida</taxon>
        <taxon>Liliopsida</taxon>
        <taxon>Poales</taxon>
        <taxon>Poaceae</taxon>
        <taxon>PACMAD clade</taxon>
        <taxon>Panicoideae</taxon>
        <taxon>Panicodae</taxon>
        <taxon>Paniceae</taxon>
        <taxon>Anthephorinae</taxon>
        <taxon>Digitaria</taxon>
    </lineage>
</organism>
<gene>
    <name evidence="3" type="ORF">HU200_058804</name>
</gene>
<dbReference type="OrthoDB" id="1929367at2759"/>
<comment type="caution">
    <text evidence="3">The sequence shown here is derived from an EMBL/GenBank/DDBJ whole genome shotgun (WGS) entry which is preliminary data.</text>
</comment>
<dbReference type="AlphaFoldDB" id="A0A835AIX6"/>
<evidence type="ECO:0000256" key="2">
    <source>
        <dbReference type="SAM" id="MobiDB-lite"/>
    </source>
</evidence>
<dbReference type="EMBL" id="JACEFO010002477">
    <property type="protein sequence ID" value="KAF8658966.1"/>
    <property type="molecule type" value="Genomic_DNA"/>
</dbReference>
<proteinExistence type="predicted"/>
<evidence type="ECO:0000313" key="3">
    <source>
        <dbReference type="EMBL" id="KAF8658966.1"/>
    </source>
</evidence>
<sequence>MDVGGSGGGLGGGIISSPVTEDDKFARRRSRRVSFADTTAVHVFDRDEDFETPPEEREPGSAPTSSGRSSAEREDGDDTDEGFRRPPVIFLPDVDSSSPGSAAGSMASTDDDESFFGPVSTSFIQIERPPDSGMSEDDNHDITMDSRTFSLHFRNIAPPDDCTANSAASLMTPNMASEGPLKEMNSGRTLSRDRTDMSLLTGKGPLKELIVSDSGRTLSTDRTDMSLLSGNPRCYDYGKLSPTLCSMVRKVKGDQQTESPNSSIADVSLDRVLTLSASGEENREANLCTGNGISSDELPTINSVGHISMSHPVSTSTRLIQEDDEIIIDGHENSKNCNHVHMTADPSVNNTVESPTKLSPAYQSFMNNVDVQSHPLHQSLMKDQPFSPNCTARVSSMCNVDLEPHLLDQPSGPNNITDASWSSAAPDILIMDNGRYQQNEVMDTETILHTPRTVGQTLQVPQGSISSLRSKRQKLFCSTPISTCNVASQESCSLGSEFSEHTMRISALKNALKTKLQESPAASQLPLAEQSSLMIEGKQNGPHDNGKLENVDWNKVLCSISKATEQILSASTSKLNLQQLDMLSDKLDEVHIARKYRRFSTAVRIKDYSGDRQQRLEEARSLHEKLFYAKAKLQINNMKLTKLKKKAQLYQDGIEECRILKSKILGASQMKDACLPGATSVSATDKQEELPILIEKRLELNNIQQKVENLRSSLACFRNIECDISCDSIMKHAEEQLNIRNLCHFIHQQAGLCELKDMVKKRNRRDLILNYHNLLFQRVILNTSDMPSIFVNNSLNGTKIGQETSLLLGNLIDVLEEMKLAKMELINFTSVCFVLESKTCQLSLHLCFMSFKSGKKIAFQIDMTDLNRSVYPSDPSELAIKICEAQTTLSQPNIEETMASIKNLQPGHTVILRLCRMVSQLIHSLPV</sequence>
<evidence type="ECO:0000256" key="1">
    <source>
        <dbReference type="SAM" id="Coils"/>
    </source>
</evidence>
<protein>
    <submittedName>
        <fullName evidence="3">Uncharacterized protein</fullName>
    </submittedName>
</protein>
<feature type="region of interest" description="Disordered" evidence="2">
    <location>
        <begin position="1"/>
        <end position="113"/>
    </location>
</feature>
<dbReference type="Proteomes" id="UP000636709">
    <property type="component" value="Unassembled WGS sequence"/>
</dbReference>
<dbReference type="PANTHER" id="PTHR35707:SF1">
    <property type="entry name" value="SPC7 KINETOCHORE PROTEIN DOMAIN-CONTAINING PROTEIN"/>
    <property type="match status" value="1"/>
</dbReference>